<feature type="transmembrane region" description="Helical" evidence="1">
    <location>
        <begin position="233"/>
        <end position="254"/>
    </location>
</feature>
<dbReference type="PANTHER" id="PTHR46431">
    <property type="entry name" value="EXPRESSED PROTEIN"/>
    <property type="match status" value="1"/>
</dbReference>
<keyword evidence="1" id="KW-0812">Transmembrane</keyword>
<keyword evidence="4" id="KW-1185">Reference proteome</keyword>
<keyword evidence="1" id="KW-1133">Transmembrane helix</keyword>
<gene>
    <name evidence="3" type="ORF">V6N11_018087</name>
</gene>
<feature type="transmembrane region" description="Helical" evidence="1">
    <location>
        <begin position="315"/>
        <end position="336"/>
    </location>
</feature>
<comment type="caution">
    <text evidence="3">The sequence shown here is derived from an EMBL/GenBank/DDBJ whole genome shotgun (WGS) entry which is preliminary data.</text>
</comment>
<feature type="transmembrane region" description="Helical" evidence="1">
    <location>
        <begin position="275"/>
        <end position="295"/>
    </location>
</feature>
<feature type="transmembrane region" description="Helical" evidence="1">
    <location>
        <begin position="393"/>
        <end position="413"/>
    </location>
</feature>
<name>A0ABR2T6Z5_9ROSI</name>
<sequence>MLQEVRPFDLALGLRPSPPWSVEVRLVLVLHGEVVLLAGECAVQEYEVAGGFYRFLLLCNEGAALVFQRLPHNQLVVLVHGPSVAKDEVYGSGDDTVAVKLSARIGIKGVLVSVETTVIEGDHVPGGPHGHRLVTLGPMEFSNLMSLAMKSSHRLSLLLLRRLWCSNWLTVNDKTRREMSNSFKELEKHDTDSGHYPREDSEYVRLVVSDEATADGMDILQPRSSVTSKTSSWWIKAFLYCIFAIILLLVFLKWGAPFLFEKVLIPTMQWEATAFGRPVLAVVLVTSLGLFPVFLIPSGPSMWLAGMIFGYDLGFLIIMVGTTIGMVLPYLVGLLFRERIHHWLKKWPQTAAVVRLAGEGNWFHQFKVVALFRVSPFPYTVFNYAVVVTNMKFWPYLCGSIAGMIPEAFIYIYSGRLIRTLANVRYGNHHFTTVEIVYNVVSFIIAIITTVAFTVYAKRALNDLGNRETIVEYEPASYQGGLEMEKLPDEKRSE</sequence>
<feature type="domain" description="VTT" evidence="2">
    <location>
        <begin position="296"/>
        <end position="416"/>
    </location>
</feature>
<reference evidence="3 4" key="1">
    <citation type="journal article" date="2024" name="G3 (Bethesda)">
        <title>Genome assembly of Hibiscus sabdariffa L. provides insights into metabolisms of medicinal natural products.</title>
        <authorList>
            <person name="Kim T."/>
        </authorList>
    </citation>
    <scope>NUCLEOTIDE SEQUENCE [LARGE SCALE GENOMIC DNA]</scope>
    <source>
        <strain evidence="3">TK-2024</strain>
        <tissue evidence="3">Old leaves</tissue>
    </source>
</reference>
<evidence type="ECO:0000313" key="4">
    <source>
        <dbReference type="Proteomes" id="UP001396334"/>
    </source>
</evidence>
<evidence type="ECO:0000256" key="1">
    <source>
        <dbReference type="SAM" id="Phobius"/>
    </source>
</evidence>
<proteinExistence type="predicted"/>
<organism evidence="3 4">
    <name type="scientific">Hibiscus sabdariffa</name>
    <name type="common">roselle</name>
    <dbReference type="NCBI Taxonomy" id="183260"/>
    <lineage>
        <taxon>Eukaryota</taxon>
        <taxon>Viridiplantae</taxon>
        <taxon>Streptophyta</taxon>
        <taxon>Embryophyta</taxon>
        <taxon>Tracheophyta</taxon>
        <taxon>Spermatophyta</taxon>
        <taxon>Magnoliopsida</taxon>
        <taxon>eudicotyledons</taxon>
        <taxon>Gunneridae</taxon>
        <taxon>Pentapetalae</taxon>
        <taxon>rosids</taxon>
        <taxon>malvids</taxon>
        <taxon>Malvales</taxon>
        <taxon>Malvaceae</taxon>
        <taxon>Malvoideae</taxon>
        <taxon>Hibiscus</taxon>
    </lineage>
</organism>
<feature type="transmembrane region" description="Helical" evidence="1">
    <location>
        <begin position="436"/>
        <end position="457"/>
    </location>
</feature>
<protein>
    <recommendedName>
        <fullName evidence="2">VTT domain-containing protein</fullName>
    </recommendedName>
</protein>
<dbReference type="Proteomes" id="UP001396334">
    <property type="component" value="Unassembled WGS sequence"/>
</dbReference>
<dbReference type="Pfam" id="PF09335">
    <property type="entry name" value="VTT_dom"/>
    <property type="match status" value="1"/>
</dbReference>
<evidence type="ECO:0000313" key="3">
    <source>
        <dbReference type="EMBL" id="KAK9033049.1"/>
    </source>
</evidence>
<dbReference type="InterPro" id="IPR032816">
    <property type="entry name" value="VTT_dom"/>
</dbReference>
<evidence type="ECO:0000259" key="2">
    <source>
        <dbReference type="Pfam" id="PF09335"/>
    </source>
</evidence>
<accession>A0ABR2T6Z5</accession>
<keyword evidence="1" id="KW-0472">Membrane</keyword>
<dbReference type="PANTHER" id="PTHR46431:SF5">
    <property type="entry name" value="EXPRESSED PROTEIN"/>
    <property type="match status" value="1"/>
</dbReference>
<dbReference type="EMBL" id="JBBPBN010000008">
    <property type="protein sequence ID" value="KAK9033049.1"/>
    <property type="molecule type" value="Genomic_DNA"/>
</dbReference>